<keyword evidence="4" id="KW-1133">Transmembrane helix</keyword>
<keyword evidence="4" id="KW-0812">Transmembrane</keyword>
<feature type="compositionally biased region" description="Basic and acidic residues" evidence="3">
    <location>
        <begin position="1"/>
        <end position="10"/>
    </location>
</feature>
<feature type="region of interest" description="Disordered" evidence="3">
    <location>
        <begin position="236"/>
        <end position="261"/>
    </location>
</feature>
<proteinExistence type="predicted"/>
<dbReference type="Proteomes" id="UP001479933">
    <property type="component" value="Chromosome"/>
</dbReference>
<evidence type="ECO:0000256" key="4">
    <source>
        <dbReference type="SAM" id="Phobius"/>
    </source>
</evidence>
<evidence type="ECO:0000313" key="5">
    <source>
        <dbReference type="EMBL" id="WYY06533.1"/>
    </source>
</evidence>
<reference evidence="5 6" key="1">
    <citation type="journal article" date="2023" name="Virus Evol.">
        <title>Computational host range prediction-The good, the bad, and the ugly.</title>
        <authorList>
            <person name="Howell A.A."/>
            <person name="Versoza C.J."/>
            <person name="Pfeifer S.P."/>
        </authorList>
    </citation>
    <scope>NUCLEOTIDE SEQUENCE [LARGE SCALE GENOMIC DNA]</scope>
    <source>
        <strain evidence="5 6">1610/1b</strain>
    </source>
</reference>
<sequence length="261" mass="26885">MSSADDKDTSDTGSESVDETVVDLENTGSGETVDDAVDDRSDASAADSKNAEKRAARQAKKESSKDAQVTIPVRALKQFGLAIVAIAAVVAIALSIFQVVEKNKQLDAFTDSKSAAAHFIETYFNAMGGANATPESLRNAVGPLSTGEFKERLGSDAVVSTDFMKQNKVENMKTTVTSSMVESFDADRSTVVLGVDITGTSAASATPASQAVLLQVEMAKVDGEWLVSSIGAGPGITVGAQQGQPAPPDTTTAPAPAPATP</sequence>
<evidence type="ECO:0000256" key="2">
    <source>
        <dbReference type="ARBA" id="ARBA00023136"/>
    </source>
</evidence>
<comment type="subcellular location">
    <subcellularLocation>
        <location evidence="1">Membrane</location>
    </subcellularLocation>
</comment>
<feature type="compositionally biased region" description="Basic and acidic residues" evidence="3">
    <location>
        <begin position="49"/>
        <end position="65"/>
    </location>
</feature>
<dbReference type="RefSeq" id="WP_066162919.1">
    <property type="nucleotide sequence ID" value="NZ_CP136137.1"/>
</dbReference>
<organism evidence="5 6">
    <name type="scientific">Gordonia hydrophobica</name>
    <dbReference type="NCBI Taxonomy" id="40516"/>
    <lineage>
        <taxon>Bacteria</taxon>
        <taxon>Bacillati</taxon>
        <taxon>Actinomycetota</taxon>
        <taxon>Actinomycetes</taxon>
        <taxon>Mycobacteriales</taxon>
        <taxon>Gordoniaceae</taxon>
        <taxon>Gordonia</taxon>
    </lineage>
</organism>
<dbReference type="EMBL" id="CP136137">
    <property type="protein sequence ID" value="WYY06533.1"/>
    <property type="molecule type" value="Genomic_DNA"/>
</dbReference>
<feature type="transmembrane region" description="Helical" evidence="4">
    <location>
        <begin position="79"/>
        <end position="100"/>
    </location>
</feature>
<name>A0ABZ2TYZ0_9ACTN</name>
<dbReference type="PANTHER" id="PTHR37042:SF4">
    <property type="entry name" value="OUTER MEMBRANE PROTEIN RV1973"/>
    <property type="match status" value="1"/>
</dbReference>
<dbReference type="PANTHER" id="PTHR37042">
    <property type="entry name" value="OUTER MEMBRANE PROTEIN RV1973"/>
    <property type="match status" value="1"/>
</dbReference>
<evidence type="ECO:0008006" key="7">
    <source>
        <dbReference type="Google" id="ProtNLM"/>
    </source>
</evidence>
<protein>
    <recommendedName>
        <fullName evidence="7">Mce-associated membrane protein</fullName>
    </recommendedName>
</protein>
<keyword evidence="2 4" id="KW-0472">Membrane</keyword>
<accession>A0ABZ2TYZ0</accession>
<gene>
    <name evidence="5" type="ORF">RVF87_15870</name>
</gene>
<evidence type="ECO:0000313" key="6">
    <source>
        <dbReference type="Proteomes" id="UP001479933"/>
    </source>
</evidence>
<feature type="region of interest" description="Disordered" evidence="3">
    <location>
        <begin position="1"/>
        <end position="67"/>
    </location>
</feature>
<evidence type="ECO:0000256" key="3">
    <source>
        <dbReference type="SAM" id="MobiDB-lite"/>
    </source>
</evidence>
<keyword evidence="6" id="KW-1185">Reference proteome</keyword>
<evidence type="ECO:0000256" key="1">
    <source>
        <dbReference type="ARBA" id="ARBA00004370"/>
    </source>
</evidence>